<dbReference type="Gene3D" id="1.25.40.10">
    <property type="entry name" value="Tetratricopeptide repeat domain"/>
    <property type="match status" value="1"/>
</dbReference>
<dbReference type="Pfam" id="PF14322">
    <property type="entry name" value="SusD-like_3"/>
    <property type="match status" value="1"/>
</dbReference>
<dbReference type="Proteomes" id="UP000036458">
    <property type="component" value="Chromosome"/>
</dbReference>
<dbReference type="InterPro" id="IPR012944">
    <property type="entry name" value="SusD_RagB_dom"/>
</dbReference>
<dbReference type="RefSeq" id="WP_048920640.1">
    <property type="nucleotide sequence ID" value="NZ_CP010777.1"/>
</dbReference>
<dbReference type="Gene3D" id="1.25.40.390">
    <property type="match status" value="1"/>
</dbReference>
<dbReference type="InterPro" id="IPR033985">
    <property type="entry name" value="SusD-like_N"/>
</dbReference>
<dbReference type="EMBL" id="CP010777">
    <property type="protein sequence ID" value="AKQ45737.1"/>
    <property type="molecule type" value="Genomic_DNA"/>
</dbReference>
<dbReference type="SUPFAM" id="SSF48452">
    <property type="entry name" value="TPR-like"/>
    <property type="match status" value="1"/>
</dbReference>
<evidence type="ECO:0000256" key="6">
    <source>
        <dbReference type="SAM" id="SignalP"/>
    </source>
</evidence>
<dbReference type="Pfam" id="PF07980">
    <property type="entry name" value="SusD_RagB"/>
    <property type="match status" value="1"/>
</dbReference>
<dbReference type="KEGG" id="ruf:TH63_08895"/>
<protein>
    <submittedName>
        <fullName evidence="9">Membrane protein</fullName>
    </submittedName>
</protein>
<evidence type="ECO:0000256" key="5">
    <source>
        <dbReference type="ARBA" id="ARBA00023237"/>
    </source>
</evidence>
<evidence type="ECO:0000313" key="10">
    <source>
        <dbReference type="Proteomes" id="UP000036458"/>
    </source>
</evidence>
<dbReference type="GO" id="GO:0009279">
    <property type="term" value="C:cell outer membrane"/>
    <property type="evidence" value="ECO:0007669"/>
    <property type="project" value="UniProtKB-SubCell"/>
</dbReference>
<feature type="chain" id="PRO_5005212048" evidence="6">
    <location>
        <begin position="24"/>
        <end position="527"/>
    </location>
</feature>
<dbReference type="OrthoDB" id="9792139at2"/>
<evidence type="ECO:0000259" key="7">
    <source>
        <dbReference type="Pfam" id="PF07980"/>
    </source>
</evidence>
<accession>A0A0H4VP91</accession>
<keyword evidence="5" id="KW-0998">Cell outer membrane</keyword>
<evidence type="ECO:0000256" key="2">
    <source>
        <dbReference type="ARBA" id="ARBA00006275"/>
    </source>
</evidence>
<dbReference type="PROSITE" id="PS51257">
    <property type="entry name" value="PROKAR_LIPOPROTEIN"/>
    <property type="match status" value="1"/>
</dbReference>
<feature type="signal peptide" evidence="6">
    <location>
        <begin position="1"/>
        <end position="23"/>
    </location>
</feature>
<keyword evidence="3 6" id="KW-0732">Signal</keyword>
<evidence type="ECO:0000259" key="8">
    <source>
        <dbReference type="Pfam" id="PF14322"/>
    </source>
</evidence>
<organism evidence="9 10">
    <name type="scientific">Rufibacter radiotolerans</name>
    <dbReference type="NCBI Taxonomy" id="1379910"/>
    <lineage>
        <taxon>Bacteria</taxon>
        <taxon>Pseudomonadati</taxon>
        <taxon>Bacteroidota</taxon>
        <taxon>Cytophagia</taxon>
        <taxon>Cytophagales</taxon>
        <taxon>Hymenobacteraceae</taxon>
        <taxon>Rufibacter</taxon>
    </lineage>
</organism>
<evidence type="ECO:0000256" key="1">
    <source>
        <dbReference type="ARBA" id="ARBA00004442"/>
    </source>
</evidence>
<name>A0A0H4VP91_9BACT</name>
<comment type="similarity">
    <text evidence="2">Belongs to the SusD family.</text>
</comment>
<dbReference type="InterPro" id="IPR011990">
    <property type="entry name" value="TPR-like_helical_dom_sf"/>
</dbReference>
<feature type="domain" description="SusD-like N-terminal" evidence="8">
    <location>
        <begin position="97"/>
        <end position="245"/>
    </location>
</feature>
<keyword evidence="10" id="KW-1185">Reference proteome</keyword>
<feature type="domain" description="RagB/SusD" evidence="7">
    <location>
        <begin position="367"/>
        <end position="527"/>
    </location>
</feature>
<dbReference type="CDD" id="cd08977">
    <property type="entry name" value="SusD"/>
    <property type="match status" value="1"/>
</dbReference>
<evidence type="ECO:0000256" key="3">
    <source>
        <dbReference type="ARBA" id="ARBA00022729"/>
    </source>
</evidence>
<proteinExistence type="inferred from homology"/>
<dbReference type="PATRIC" id="fig|1379910.4.peg.1932"/>
<keyword evidence="4" id="KW-0472">Membrane</keyword>
<reference evidence="9 10" key="1">
    <citation type="submission" date="2015-01" db="EMBL/GenBank/DDBJ databases">
        <title>Rufibacter sp./DG31D/ whole genome sequencing.</title>
        <authorList>
            <person name="Kim M.K."/>
            <person name="Srinivasan S."/>
            <person name="Lee J.-J."/>
        </authorList>
    </citation>
    <scope>NUCLEOTIDE SEQUENCE [LARGE SCALE GENOMIC DNA]</scope>
    <source>
        <strain evidence="9 10">DG31D</strain>
    </source>
</reference>
<sequence>MKNIFIKATGITVLFLGSLTSCHDDLDLTPTNATTSTIVYGTPEGYKQVLAKVYGGYASTGSGGAGSSDLAGIDAGTSDFLRLFWNSQELTTDEAHVVWNDPGLPDFHNLSWTSSNVMITGLYNRIFFQITMANEFIRESTDAKLSERGISGADADNIRKYRAEARFIRAYQYWVAMDLFGNTPFITENDPIGKYFPPQKSRAELFKYVESELLAIESSLVAPKQNEYGRADQAAAWALLARVYLNAGVYTGTPRYTEAITYASKVIGSGYALKSNYRQLFLADNNLNNPETILSINYDGVRTQNWGGTTYLINASINGDMNPAAFGVPNGGWGGVRATKNLPALFADNSGNTDKRAMFFGNKYEMDDPTSFAEGPKVTKFRNVTSTGATAPSANGTWTSTDFPLFRLGEMYLVYAEAVLRGGTGGSTATALGYINALRTRAYGNTSGNVTSISTDFILDERGRELYWEGFRRTDLIRYGRFTSASYLWPWKGGVKAGRGVSDTYNLFPIPATDIIANRNLTQNPGY</sequence>
<dbReference type="STRING" id="1379910.TH63_08895"/>
<dbReference type="Gene3D" id="1.10.3780.10">
    <property type="entry name" value="SusD-like"/>
    <property type="match status" value="1"/>
</dbReference>
<gene>
    <name evidence="9" type="ORF">TH63_08895</name>
</gene>
<evidence type="ECO:0000313" key="9">
    <source>
        <dbReference type="EMBL" id="AKQ45737.1"/>
    </source>
</evidence>
<comment type="subcellular location">
    <subcellularLocation>
        <location evidence="1">Cell outer membrane</location>
    </subcellularLocation>
</comment>
<dbReference type="AlphaFoldDB" id="A0A0H4VP91"/>
<evidence type="ECO:0000256" key="4">
    <source>
        <dbReference type="ARBA" id="ARBA00023136"/>
    </source>
</evidence>